<dbReference type="GO" id="GO:0016779">
    <property type="term" value="F:nucleotidyltransferase activity"/>
    <property type="evidence" value="ECO:0007669"/>
    <property type="project" value="InterPro"/>
</dbReference>
<dbReference type="Gene3D" id="3.30.460.10">
    <property type="entry name" value="Beta Polymerase, domain 2"/>
    <property type="match status" value="1"/>
</dbReference>
<dbReference type="AlphaFoldDB" id="A0A941CTH2"/>
<protein>
    <submittedName>
        <fullName evidence="2">Nucleotidyltransferase domain-containing protein</fullName>
    </submittedName>
</protein>
<dbReference type="InterPro" id="IPR043519">
    <property type="entry name" value="NT_sf"/>
</dbReference>
<proteinExistence type="predicted"/>
<evidence type="ECO:0000313" key="2">
    <source>
        <dbReference type="EMBL" id="MBR0577279.1"/>
    </source>
</evidence>
<gene>
    <name evidence="2" type="ORF">KCG48_13240</name>
</gene>
<organism evidence="2 3">
    <name type="scientific">Proteiniclasticum sediminis</name>
    <dbReference type="NCBI Taxonomy" id="2804028"/>
    <lineage>
        <taxon>Bacteria</taxon>
        <taxon>Bacillati</taxon>
        <taxon>Bacillota</taxon>
        <taxon>Clostridia</taxon>
        <taxon>Eubacteriales</taxon>
        <taxon>Clostridiaceae</taxon>
        <taxon>Proteiniclasticum</taxon>
    </lineage>
</organism>
<name>A0A941CTH2_9CLOT</name>
<evidence type="ECO:0000313" key="3">
    <source>
        <dbReference type="Proteomes" id="UP000675379"/>
    </source>
</evidence>
<accession>A0A941CTH2</accession>
<dbReference type="InterPro" id="IPR002934">
    <property type="entry name" value="Polymerase_NTP_transf_dom"/>
</dbReference>
<dbReference type="EMBL" id="JAGSCS010000025">
    <property type="protein sequence ID" value="MBR0577279.1"/>
    <property type="molecule type" value="Genomic_DNA"/>
</dbReference>
<evidence type="ECO:0000259" key="1">
    <source>
        <dbReference type="Pfam" id="PF01909"/>
    </source>
</evidence>
<comment type="caution">
    <text evidence="2">The sequence shown here is derived from an EMBL/GenBank/DDBJ whole genome shotgun (WGS) entry which is preliminary data.</text>
</comment>
<dbReference type="Proteomes" id="UP000675379">
    <property type="component" value="Unassembled WGS sequence"/>
</dbReference>
<keyword evidence="3" id="KW-1185">Reference proteome</keyword>
<feature type="domain" description="Polymerase nucleotidyl transferase" evidence="1">
    <location>
        <begin position="24"/>
        <end position="54"/>
    </location>
</feature>
<dbReference type="SUPFAM" id="SSF81301">
    <property type="entry name" value="Nucleotidyltransferase"/>
    <property type="match status" value="1"/>
</dbReference>
<dbReference type="Pfam" id="PF01909">
    <property type="entry name" value="NTP_transf_2"/>
    <property type="match status" value="1"/>
</dbReference>
<dbReference type="RefSeq" id="WP_211802694.1">
    <property type="nucleotide sequence ID" value="NZ_JAGSCS010000025.1"/>
</dbReference>
<dbReference type="CDD" id="cd05403">
    <property type="entry name" value="NT_KNTase_like"/>
    <property type="match status" value="1"/>
</dbReference>
<reference evidence="2" key="1">
    <citation type="submission" date="2021-04" db="EMBL/GenBank/DDBJ databases">
        <title>Proteiniclasticum sedimins sp. nov., an obligate anaerobic bacterium isolated from anaerobic sludge.</title>
        <authorList>
            <person name="Liu J."/>
        </authorList>
    </citation>
    <scope>NUCLEOTIDE SEQUENCE</scope>
    <source>
        <strain evidence="2">BAD-10</strain>
    </source>
</reference>
<sequence length="344" mass="39330">MNSVNQKIIDAVIEKAEKVCPDSLALIGIYGSVARGDEYEKSDLDLLILIQNDEGWQLGTGFILQNSKVGYDIYCTNWDRLRYDAACHHAQLSRMIDSKIVFIKNQQAYDELCNLREQAKLFLASEERFQRVNKLVDKAKVSYANAYLHEELGQVRLDAFGVIHSLMDAIMLFHGSYFKRSTKSMLEELAALPIEEFFVDHIKSVAASKDVLEIRALLKSLLLYTEVHLKQKRNKAEPSASLAGTYEEMYSNWRNKVEEAAKQNNVFASFMNMCSLQNMLIEISDEVAIGTYNIMEEYNPDCLEDNVSLFDACLQEYEKVYETAGIAINYYPSVDEFVADYLKN</sequence>